<dbReference type="eggNOG" id="COG2867">
    <property type="taxonomic scope" value="Bacteria"/>
</dbReference>
<protein>
    <submittedName>
        <fullName evidence="4">Oligoketide cyclase/lipid transport protein</fullName>
    </submittedName>
</protein>
<dbReference type="InterPro" id="IPR023393">
    <property type="entry name" value="START-like_dom_sf"/>
</dbReference>
<dbReference type="AlphaFoldDB" id="I4ANB9"/>
<dbReference type="PATRIC" id="fig|880071.3.peg.3112"/>
<feature type="domain" description="Coenzyme Q-binding protein COQ10 START" evidence="3">
    <location>
        <begin position="136"/>
        <end position="246"/>
    </location>
</feature>
<evidence type="ECO:0000256" key="2">
    <source>
        <dbReference type="SAM" id="Phobius"/>
    </source>
</evidence>
<keyword evidence="2" id="KW-0472">Membrane</keyword>
<dbReference type="KEGG" id="fli:Fleli_3115"/>
<sequence length="272" mass="31074" precursor="true">MNNLQKALSINAIFSGVSGTGFILFHKSMADLFAIEQNSIFWIVGIGLIFFALTIVLEVKKQRRIAILWIIIQDFIWVIASIILLLLQPFGISDAGNNIITIIALIVLVMAINQLRALVQTKNKKDKKRLVFNRIVQANKSDVWKVISDVANYHQVAPNVDNVAIISGKDEGMVRSCSHGKDSWTETCSIWQEEETYAFIVNTSAPNYPYPLSYLKGTWNITKIDSNQTKIEMIFEFTYKNQILDLMHPLMKMKSKQICDELLDNWQKMLEK</sequence>
<gene>
    <name evidence="4" type="ordered locus">Fleli_3115</name>
</gene>
<dbReference type="EMBL" id="CP003345">
    <property type="protein sequence ID" value="AFM05454.1"/>
    <property type="molecule type" value="Genomic_DNA"/>
</dbReference>
<dbReference type="Proteomes" id="UP000006054">
    <property type="component" value="Chromosome"/>
</dbReference>
<keyword evidence="5" id="KW-1185">Reference proteome</keyword>
<organism evidence="4 5">
    <name type="scientific">Bernardetia litoralis (strain ATCC 23117 / DSM 6794 / NBRC 15988 / NCIMB 1366 / Fx l1 / Sio-4)</name>
    <name type="common">Flexibacter litoralis</name>
    <dbReference type="NCBI Taxonomy" id="880071"/>
    <lineage>
        <taxon>Bacteria</taxon>
        <taxon>Pseudomonadati</taxon>
        <taxon>Bacteroidota</taxon>
        <taxon>Cytophagia</taxon>
        <taxon>Cytophagales</taxon>
        <taxon>Bernardetiaceae</taxon>
        <taxon>Bernardetia</taxon>
    </lineage>
</organism>
<keyword evidence="2" id="KW-0812">Transmembrane</keyword>
<accession>I4ANB9</accession>
<dbReference type="RefSeq" id="WP_014798885.1">
    <property type="nucleotide sequence ID" value="NC_018018.1"/>
</dbReference>
<feature type="transmembrane region" description="Helical" evidence="2">
    <location>
        <begin position="66"/>
        <end position="87"/>
    </location>
</feature>
<proteinExistence type="inferred from homology"/>
<dbReference type="OrthoDB" id="677259at2"/>
<feature type="transmembrane region" description="Helical" evidence="2">
    <location>
        <begin position="99"/>
        <end position="119"/>
    </location>
</feature>
<evidence type="ECO:0000256" key="1">
    <source>
        <dbReference type="ARBA" id="ARBA00008918"/>
    </source>
</evidence>
<evidence type="ECO:0000313" key="5">
    <source>
        <dbReference type="Proteomes" id="UP000006054"/>
    </source>
</evidence>
<feature type="transmembrane region" description="Helical" evidence="2">
    <location>
        <begin position="7"/>
        <end position="25"/>
    </location>
</feature>
<evidence type="ECO:0000313" key="4">
    <source>
        <dbReference type="EMBL" id="AFM05454.1"/>
    </source>
</evidence>
<dbReference type="InterPro" id="IPR005031">
    <property type="entry name" value="COQ10_START"/>
</dbReference>
<dbReference type="Gene3D" id="3.30.530.20">
    <property type="match status" value="1"/>
</dbReference>
<name>I4ANB9_BERLS</name>
<reference evidence="5" key="1">
    <citation type="submission" date="2012-06" db="EMBL/GenBank/DDBJ databases">
        <title>The complete genome of Flexibacter litoralis DSM 6794.</title>
        <authorList>
            <person name="Lucas S."/>
            <person name="Copeland A."/>
            <person name="Lapidus A."/>
            <person name="Glavina del Rio T."/>
            <person name="Dalin E."/>
            <person name="Tice H."/>
            <person name="Bruce D."/>
            <person name="Goodwin L."/>
            <person name="Pitluck S."/>
            <person name="Peters L."/>
            <person name="Ovchinnikova G."/>
            <person name="Lu M."/>
            <person name="Kyrpides N."/>
            <person name="Mavromatis K."/>
            <person name="Ivanova N."/>
            <person name="Brettin T."/>
            <person name="Detter J.C."/>
            <person name="Han C."/>
            <person name="Larimer F."/>
            <person name="Land M."/>
            <person name="Hauser L."/>
            <person name="Markowitz V."/>
            <person name="Cheng J.-F."/>
            <person name="Hugenholtz P."/>
            <person name="Woyke T."/>
            <person name="Wu D."/>
            <person name="Spring S."/>
            <person name="Lang E."/>
            <person name="Kopitz M."/>
            <person name="Brambilla E."/>
            <person name="Klenk H.-P."/>
            <person name="Eisen J.A."/>
        </authorList>
    </citation>
    <scope>NUCLEOTIDE SEQUENCE [LARGE SCALE GENOMIC DNA]</scope>
    <source>
        <strain evidence="5">ATCC 23117 / DSM 6794 / NBRC 15988 / NCIMB 1366 / Sio-4</strain>
    </source>
</reference>
<dbReference type="Pfam" id="PF03364">
    <property type="entry name" value="Polyketide_cyc"/>
    <property type="match status" value="1"/>
</dbReference>
<feature type="transmembrane region" description="Helical" evidence="2">
    <location>
        <begin position="40"/>
        <end position="59"/>
    </location>
</feature>
<keyword evidence="2" id="KW-1133">Transmembrane helix</keyword>
<comment type="similarity">
    <text evidence="1">Belongs to the ribosome association toxin RatA family.</text>
</comment>
<dbReference type="HOGENOM" id="CLU_1022140_0_0_10"/>
<evidence type="ECO:0000259" key="3">
    <source>
        <dbReference type="Pfam" id="PF03364"/>
    </source>
</evidence>
<dbReference type="SUPFAM" id="SSF55961">
    <property type="entry name" value="Bet v1-like"/>
    <property type="match status" value="1"/>
</dbReference>